<organism evidence="1 2">
    <name type="scientific">Bacillus suaedaesalsae</name>
    <dbReference type="NCBI Taxonomy" id="2810349"/>
    <lineage>
        <taxon>Bacteria</taxon>
        <taxon>Bacillati</taxon>
        <taxon>Bacillota</taxon>
        <taxon>Bacilli</taxon>
        <taxon>Bacillales</taxon>
        <taxon>Bacillaceae</taxon>
        <taxon>Bacillus</taxon>
    </lineage>
</organism>
<keyword evidence="2" id="KW-1185">Reference proteome</keyword>
<evidence type="ECO:0000313" key="1">
    <source>
        <dbReference type="EMBL" id="MBM6616699.1"/>
    </source>
</evidence>
<comment type="caution">
    <text evidence="1">The sequence shown here is derived from an EMBL/GenBank/DDBJ whole genome shotgun (WGS) entry which is preliminary data.</text>
</comment>
<reference evidence="1 2" key="1">
    <citation type="submission" date="2021-02" db="EMBL/GenBank/DDBJ databases">
        <title>Bacillus sp. RD4P76, an endophyte from a halophyte.</title>
        <authorList>
            <person name="Sun J.-Q."/>
        </authorList>
    </citation>
    <scope>NUCLEOTIDE SEQUENCE [LARGE SCALE GENOMIC DNA]</scope>
    <source>
        <strain evidence="1 2">RD4P76</strain>
    </source>
</reference>
<accession>A0ABS2DE13</accession>
<protein>
    <submittedName>
        <fullName evidence="1">Uncharacterized protein</fullName>
    </submittedName>
</protein>
<dbReference type="EMBL" id="JAFELM010000016">
    <property type="protein sequence ID" value="MBM6616699.1"/>
    <property type="molecule type" value="Genomic_DNA"/>
</dbReference>
<dbReference type="Proteomes" id="UP001518925">
    <property type="component" value="Unassembled WGS sequence"/>
</dbReference>
<proteinExistence type="predicted"/>
<sequence>MELIINEVKDYEPLSGDYIITKDECCYLIRDGKITGPTAYVQWGATIDRGKLYMAYQESSLKGLVIALNKEHPIKKVIRGRWKVTFIVLKCMLFGFPTLD</sequence>
<dbReference type="RefSeq" id="WP_204202089.1">
    <property type="nucleotide sequence ID" value="NZ_JAFELM010000016.1"/>
</dbReference>
<name>A0ABS2DE13_9BACI</name>
<evidence type="ECO:0000313" key="2">
    <source>
        <dbReference type="Proteomes" id="UP001518925"/>
    </source>
</evidence>
<gene>
    <name evidence="1" type="ORF">JR050_03270</name>
</gene>